<dbReference type="EMBL" id="RJJT01000051">
    <property type="protein sequence ID" value="RSB59017.1"/>
    <property type="molecule type" value="Genomic_DNA"/>
</dbReference>
<reference evidence="1 2" key="1">
    <citation type="submission" date="2018-11" db="EMBL/GenBank/DDBJ databases">
        <authorList>
            <person name="Huo Y."/>
        </authorList>
    </citation>
    <scope>NUCLEOTIDE SEQUENCE [LARGE SCALE GENOMIC DNA]</scope>
    <source>
        <strain evidence="1 2">DSM 30132</strain>
    </source>
</reference>
<comment type="caution">
    <text evidence="1">The sequence shown here is derived from an EMBL/GenBank/DDBJ whole genome shotgun (WGS) entry which is preliminary data.</text>
</comment>
<name>A0A427M5Q6_9HYPH</name>
<dbReference type="AlphaFoldDB" id="A0A427M5Q6"/>
<dbReference type="Proteomes" id="UP000277279">
    <property type="component" value="Unassembled WGS sequence"/>
</dbReference>
<protein>
    <submittedName>
        <fullName evidence="1">Uncharacterized protein</fullName>
    </submittedName>
</protein>
<accession>A0A427M5Q6</accession>
<gene>
    <name evidence="1" type="ORF">EFD55_32840</name>
</gene>
<evidence type="ECO:0000313" key="1">
    <source>
        <dbReference type="EMBL" id="RSB59017.1"/>
    </source>
</evidence>
<sequence>MTGADLAKLVRDAKRAARLRREPLNLSDLTANLPELVPLAGDFRKSLLSTRPVMQLLADV</sequence>
<organism evidence="1 2">
    <name type="scientific">Rhizobium pisi</name>
    <dbReference type="NCBI Taxonomy" id="574561"/>
    <lineage>
        <taxon>Bacteria</taxon>
        <taxon>Pseudomonadati</taxon>
        <taxon>Pseudomonadota</taxon>
        <taxon>Alphaproteobacteria</taxon>
        <taxon>Hyphomicrobiales</taxon>
        <taxon>Rhizobiaceae</taxon>
        <taxon>Rhizobium/Agrobacterium group</taxon>
        <taxon>Rhizobium</taxon>
    </lineage>
</organism>
<evidence type="ECO:0000313" key="2">
    <source>
        <dbReference type="Proteomes" id="UP000277279"/>
    </source>
</evidence>
<proteinExistence type="predicted"/>